<dbReference type="GeneID" id="191381"/>
<dbReference type="CTD" id="191381"/>
<dbReference type="PANTHER" id="PTHR31024:SF5">
    <property type="entry name" value="VWFA DOMAIN-CONTAINING PROTEIN"/>
    <property type="match status" value="1"/>
</dbReference>
<keyword evidence="1" id="KW-0732">Signal</keyword>
<dbReference type="FunCoup" id="Q23561">
    <property type="interactions" value="5"/>
</dbReference>
<dbReference type="PaxDb" id="6239-ZK666.3"/>
<dbReference type="PIR" id="T27950">
    <property type="entry name" value="T27950"/>
</dbReference>
<dbReference type="SUPFAM" id="SSF56436">
    <property type="entry name" value="C-type lectin-like"/>
    <property type="match status" value="1"/>
</dbReference>
<feature type="chain" id="PRO_5004201899" evidence="1">
    <location>
        <begin position="18"/>
        <end position="397"/>
    </location>
</feature>
<sequence>MNTVFACLAIFVFGIYCSPVPQNAAAYTDPACPGNIKNLWLDVVVVVDRSMQMTDAQLWQVRQTLTQVFGSDIRIGTGYSDKRSTCVGFVTYNSNATVTAELDIAKSFPDIYNIIQGSLVDVASTNASSLGEGLLAAQRVLNSGRQRTNRYNVKQVILAFAADFQDEFSNLNAIELSRDLQSNGISIITVACTKDSYALPRINMCATPGYAFVDEMNTSKLVKQLTGALININCFCPEDWVQYTGSDKKKLGVCIKGFDFSGSAWGYDHAVQYCQNQVSRGHLANEFSKEKHDFINLYMMNTFNRGMHLDYSIGLRYLNSTWVWEEPKGQPKLPLNPDIYSTWAPGYPQKNSTGQVVGVKANGILTNWVGSATSEWLFVCQVQSSSTEHYTTYVEQQ</sequence>
<dbReference type="PROSITE" id="PS50234">
    <property type="entry name" value="VWFA"/>
    <property type="match status" value="1"/>
</dbReference>
<dbReference type="InParanoid" id="Q23561"/>
<evidence type="ECO:0000259" key="2">
    <source>
        <dbReference type="PROSITE" id="PS50041"/>
    </source>
</evidence>
<evidence type="ECO:0000256" key="1">
    <source>
        <dbReference type="SAM" id="SignalP"/>
    </source>
</evidence>
<dbReference type="AlphaFoldDB" id="Q23561"/>
<name>Q23561_CAEEL</name>
<dbReference type="RefSeq" id="NP_496256.1">
    <property type="nucleotide sequence ID" value="NM_063855.1"/>
</dbReference>
<evidence type="ECO:0000259" key="3">
    <source>
        <dbReference type="PROSITE" id="PS50234"/>
    </source>
</evidence>
<reference evidence="4 5" key="1">
    <citation type="journal article" date="1998" name="Science">
        <title>Genome sequence of the nematode C. elegans: a platform for investigating biology.</title>
        <authorList>
            <consortium name="The C. elegans sequencing consortium"/>
            <person name="Sulson J.E."/>
            <person name="Waterston R."/>
        </authorList>
    </citation>
    <scope>NUCLEOTIDE SEQUENCE [LARGE SCALE GENOMIC DNA]</scope>
    <source>
        <strain evidence="4 5">Bristol N2</strain>
    </source>
</reference>
<accession>O18297</accession>
<dbReference type="SMART" id="SM00034">
    <property type="entry name" value="CLECT"/>
    <property type="match status" value="1"/>
</dbReference>
<dbReference type="WormBase" id="ZK666.3">
    <property type="protein sequence ID" value="CE16739"/>
    <property type="gene ID" value="WBGene00014043"/>
    <property type="gene designation" value="clec-58"/>
</dbReference>
<dbReference type="Gene3D" id="3.10.100.10">
    <property type="entry name" value="Mannose-Binding Protein A, subunit A"/>
    <property type="match status" value="1"/>
</dbReference>
<dbReference type="Proteomes" id="UP000001940">
    <property type="component" value="Chromosome II"/>
</dbReference>
<dbReference type="Pfam" id="PF00092">
    <property type="entry name" value="VWA"/>
    <property type="match status" value="1"/>
</dbReference>
<dbReference type="SMR" id="Q23561"/>
<dbReference type="SMART" id="SM00327">
    <property type="entry name" value="VWA"/>
    <property type="match status" value="1"/>
</dbReference>
<dbReference type="InterPro" id="IPR036465">
    <property type="entry name" value="vWFA_dom_sf"/>
</dbReference>
<dbReference type="UCSC" id="ZK666.3">
    <property type="organism name" value="c. elegans"/>
</dbReference>
<protein>
    <submittedName>
        <fullName evidence="4">VWFA domain-containing protein</fullName>
    </submittedName>
</protein>
<keyword evidence="5" id="KW-1185">Reference proteome</keyword>
<dbReference type="KEGG" id="cel:CELE_ZK666.3"/>
<evidence type="ECO:0000313" key="5">
    <source>
        <dbReference type="Proteomes" id="UP000001940"/>
    </source>
</evidence>
<evidence type="ECO:0000313" key="6">
    <source>
        <dbReference type="WormBase" id="ZK666.3"/>
    </source>
</evidence>
<feature type="domain" description="C-type lectin" evidence="2">
    <location>
        <begin position="267"/>
        <end position="368"/>
    </location>
</feature>
<accession>Q23561</accession>
<dbReference type="EMBL" id="BX284602">
    <property type="protein sequence ID" value="CAA88988.1"/>
    <property type="molecule type" value="Genomic_DNA"/>
</dbReference>
<dbReference type="SUPFAM" id="SSF53300">
    <property type="entry name" value="vWA-like"/>
    <property type="match status" value="1"/>
</dbReference>
<dbReference type="AGR" id="WB:WBGene00014043"/>
<dbReference type="InterPro" id="IPR002035">
    <property type="entry name" value="VWF_A"/>
</dbReference>
<dbReference type="OrthoDB" id="5787264at2759"/>
<dbReference type="HOGENOM" id="CLU_060615_0_0_1"/>
<feature type="signal peptide" evidence="1">
    <location>
        <begin position="1"/>
        <end position="17"/>
    </location>
</feature>
<dbReference type="InterPro" id="IPR016186">
    <property type="entry name" value="C-type_lectin-like/link_sf"/>
</dbReference>
<dbReference type="eggNOG" id="ENOG502RAS1">
    <property type="taxonomic scope" value="Eukaryota"/>
</dbReference>
<dbReference type="CDD" id="cd00037">
    <property type="entry name" value="CLECT"/>
    <property type="match status" value="1"/>
</dbReference>
<proteinExistence type="predicted"/>
<dbReference type="PROSITE" id="PS50041">
    <property type="entry name" value="C_TYPE_LECTIN_2"/>
    <property type="match status" value="1"/>
</dbReference>
<gene>
    <name evidence="4 6" type="primary">clec-58</name>
    <name evidence="4" type="ORF">CELE_ZK666.3</name>
    <name evidence="6" type="ORF">ZK666.3</name>
</gene>
<dbReference type="Bgee" id="WBGene00014043">
    <property type="expression patterns" value="Expressed in adult organism"/>
</dbReference>
<dbReference type="InterPro" id="IPR016187">
    <property type="entry name" value="CTDL_fold"/>
</dbReference>
<evidence type="ECO:0000313" key="4">
    <source>
        <dbReference type="EMBL" id="CAA88988.1"/>
    </source>
</evidence>
<dbReference type="Gene3D" id="3.40.50.410">
    <property type="entry name" value="von Willebrand factor, type A domain"/>
    <property type="match status" value="1"/>
</dbReference>
<dbReference type="PhylomeDB" id="Q23561"/>
<organism evidence="4 5">
    <name type="scientific">Caenorhabditis elegans</name>
    <dbReference type="NCBI Taxonomy" id="6239"/>
    <lineage>
        <taxon>Eukaryota</taxon>
        <taxon>Metazoa</taxon>
        <taxon>Ecdysozoa</taxon>
        <taxon>Nematoda</taxon>
        <taxon>Chromadorea</taxon>
        <taxon>Rhabditida</taxon>
        <taxon>Rhabditina</taxon>
        <taxon>Rhabditomorpha</taxon>
        <taxon>Rhabditoidea</taxon>
        <taxon>Rhabditidae</taxon>
        <taxon>Peloderinae</taxon>
        <taxon>Caenorhabditis</taxon>
    </lineage>
</organism>
<feature type="domain" description="VWFA" evidence="3">
    <location>
        <begin position="42"/>
        <end position="229"/>
    </location>
</feature>
<dbReference type="PANTHER" id="PTHR31024">
    <property type="entry name" value="C-TYPE LECTIN"/>
    <property type="match status" value="1"/>
</dbReference>
<dbReference type="CDD" id="cd01477">
    <property type="entry name" value="vWA_F09G8-8_type"/>
    <property type="match status" value="1"/>
</dbReference>
<dbReference type="InterPro" id="IPR001304">
    <property type="entry name" value="C-type_lectin-like"/>
</dbReference>